<protein>
    <recommendedName>
        <fullName evidence="5">Cytochrome P450</fullName>
    </recommendedName>
</protein>
<feature type="region of interest" description="Disordered" evidence="2">
    <location>
        <begin position="368"/>
        <end position="398"/>
    </location>
</feature>
<dbReference type="InterPro" id="IPR050121">
    <property type="entry name" value="Cytochrome_P450_monoxygenase"/>
</dbReference>
<name>A0ABR2YSE6_9CHLO</name>
<dbReference type="PANTHER" id="PTHR24305:SF166">
    <property type="entry name" value="CYTOCHROME P450 12A4, MITOCHONDRIAL-RELATED"/>
    <property type="match status" value="1"/>
</dbReference>
<dbReference type="InterPro" id="IPR036396">
    <property type="entry name" value="Cyt_P450_sf"/>
</dbReference>
<dbReference type="InterPro" id="IPR001128">
    <property type="entry name" value="Cyt_P450"/>
</dbReference>
<dbReference type="PANTHER" id="PTHR24305">
    <property type="entry name" value="CYTOCHROME P450"/>
    <property type="match status" value="1"/>
</dbReference>
<dbReference type="PRINTS" id="PR00463">
    <property type="entry name" value="EP450I"/>
</dbReference>
<dbReference type="InterPro" id="IPR002401">
    <property type="entry name" value="Cyt_P450_E_grp-I"/>
</dbReference>
<sequence>MRKSPRALWIHAISIVDPHLIAEILQSKDFDKDKCTYRQLDTMFGDRGHTSILTAQTSAHSWRLVRKGVMPAFSPNNIRHGFQHVLDVVAQMVRILKAGGKDAVVDMDNLLKREALDVIGRVGFGYDMGATKALEGGNDAQHALETADAAALEVEKRWAEPYRPYKWWSKDVQQGVANQRKYHALMRDLLADVKKRALAGELLDSSVAAHLLRLRDPKTGKQLPDELLLPEIATFFFAGEDTTSHTGAFTLYCVSQNPEVDAKIVEELARHGLLATADAPRPRSLQYEDLSKLTYLNLVIKEAMRMYPVAGGTVRNPKKDVLLGGKYLIPKGTTIFLPLHAIHNCKSNWAEPEKFLPERWLEPGAEYAQPKAGAEGKGAKDASTNGHDKAGTDSLDTSGANGRVRRFLPFMEGPRSCAGLALANMNLTATLALLYGHFTFRLADEMGGPEGVRAGEHLTVTMSCDKGMKMHAIPRAA</sequence>
<proteinExistence type="inferred from homology"/>
<gene>
    <name evidence="3" type="ORF">WJX75_000489</name>
</gene>
<organism evidence="3 4">
    <name type="scientific">Coccomyxa subellipsoidea</name>
    <dbReference type="NCBI Taxonomy" id="248742"/>
    <lineage>
        <taxon>Eukaryota</taxon>
        <taxon>Viridiplantae</taxon>
        <taxon>Chlorophyta</taxon>
        <taxon>core chlorophytes</taxon>
        <taxon>Trebouxiophyceae</taxon>
        <taxon>Trebouxiophyceae incertae sedis</taxon>
        <taxon>Coccomyxaceae</taxon>
        <taxon>Coccomyxa</taxon>
    </lineage>
</organism>
<comment type="caution">
    <text evidence="3">The sequence shown here is derived from an EMBL/GenBank/DDBJ whole genome shotgun (WGS) entry which is preliminary data.</text>
</comment>
<accession>A0ABR2YSE6</accession>
<comment type="similarity">
    <text evidence="1">Belongs to the cytochrome P450 family.</text>
</comment>
<evidence type="ECO:0000256" key="2">
    <source>
        <dbReference type="SAM" id="MobiDB-lite"/>
    </source>
</evidence>
<dbReference type="Proteomes" id="UP001491310">
    <property type="component" value="Unassembled WGS sequence"/>
</dbReference>
<reference evidence="3 4" key="1">
    <citation type="journal article" date="2024" name="Nat. Commun.">
        <title>Phylogenomics reveals the evolutionary origins of lichenization in chlorophyte algae.</title>
        <authorList>
            <person name="Puginier C."/>
            <person name="Libourel C."/>
            <person name="Otte J."/>
            <person name="Skaloud P."/>
            <person name="Haon M."/>
            <person name="Grisel S."/>
            <person name="Petersen M."/>
            <person name="Berrin J.G."/>
            <person name="Delaux P.M."/>
            <person name="Dal Grande F."/>
            <person name="Keller J."/>
        </authorList>
    </citation>
    <scope>NUCLEOTIDE SEQUENCE [LARGE SCALE GENOMIC DNA]</scope>
    <source>
        <strain evidence="3 4">SAG 216-7</strain>
    </source>
</reference>
<keyword evidence="4" id="KW-1185">Reference proteome</keyword>
<dbReference type="PRINTS" id="PR00385">
    <property type="entry name" value="P450"/>
</dbReference>
<dbReference type="EMBL" id="JALJOT010000005">
    <property type="protein sequence ID" value="KAK9914782.1"/>
    <property type="molecule type" value="Genomic_DNA"/>
</dbReference>
<dbReference type="Gene3D" id="1.10.630.10">
    <property type="entry name" value="Cytochrome P450"/>
    <property type="match status" value="1"/>
</dbReference>
<evidence type="ECO:0000313" key="4">
    <source>
        <dbReference type="Proteomes" id="UP001491310"/>
    </source>
</evidence>
<evidence type="ECO:0000313" key="3">
    <source>
        <dbReference type="EMBL" id="KAK9914782.1"/>
    </source>
</evidence>
<dbReference type="SUPFAM" id="SSF48264">
    <property type="entry name" value="Cytochrome P450"/>
    <property type="match status" value="1"/>
</dbReference>
<evidence type="ECO:0008006" key="5">
    <source>
        <dbReference type="Google" id="ProtNLM"/>
    </source>
</evidence>
<evidence type="ECO:0000256" key="1">
    <source>
        <dbReference type="ARBA" id="ARBA00010617"/>
    </source>
</evidence>
<dbReference type="Pfam" id="PF00067">
    <property type="entry name" value="p450"/>
    <property type="match status" value="1"/>
</dbReference>